<dbReference type="EMBL" id="ML210182">
    <property type="protein sequence ID" value="TFK25755.1"/>
    <property type="molecule type" value="Genomic_DNA"/>
</dbReference>
<dbReference type="InterPro" id="IPR009071">
    <property type="entry name" value="HMG_box_dom"/>
</dbReference>
<accession>A0A5C3KZN8</accession>
<feature type="compositionally biased region" description="Low complexity" evidence="4">
    <location>
        <begin position="173"/>
        <end position="184"/>
    </location>
</feature>
<dbReference type="Proteomes" id="UP000307440">
    <property type="component" value="Unassembled WGS sequence"/>
</dbReference>
<keyword evidence="7" id="KW-1185">Reference proteome</keyword>
<feature type="region of interest" description="Disordered" evidence="4">
    <location>
        <begin position="101"/>
        <end position="120"/>
    </location>
</feature>
<dbReference type="PANTHER" id="PTHR10270">
    <property type="entry name" value="SOX TRANSCRIPTION FACTOR"/>
    <property type="match status" value="1"/>
</dbReference>
<feature type="compositionally biased region" description="Basic and acidic residues" evidence="4">
    <location>
        <begin position="150"/>
        <end position="159"/>
    </location>
</feature>
<feature type="compositionally biased region" description="Low complexity" evidence="4">
    <location>
        <begin position="53"/>
        <end position="63"/>
    </location>
</feature>
<evidence type="ECO:0000256" key="3">
    <source>
        <dbReference type="PROSITE-ProRule" id="PRU00267"/>
    </source>
</evidence>
<feature type="region of interest" description="Disordered" evidence="4">
    <location>
        <begin position="270"/>
        <end position="291"/>
    </location>
</feature>
<dbReference type="PROSITE" id="PS50118">
    <property type="entry name" value="HMG_BOX_2"/>
    <property type="match status" value="1"/>
</dbReference>
<dbReference type="InterPro" id="IPR050140">
    <property type="entry name" value="SRY-related_HMG-box_TF-like"/>
</dbReference>
<evidence type="ECO:0000313" key="7">
    <source>
        <dbReference type="Proteomes" id="UP000307440"/>
    </source>
</evidence>
<feature type="DNA-binding region" description="HMG box" evidence="3">
    <location>
        <begin position="81"/>
        <end position="158"/>
    </location>
</feature>
<name>A0A5C3KZN8_COPMA</name>
<evidence type="ECO:0000256" key="2">
    <source>
        <dbReference type="ARBA" id="ARBA00023163"/>
    </source>
</evidence>
<dbReference type="OrthoDB" id="6247875at2759"/>
<dbReference type="CDD" id="cd01389">
    <property type="entry name" value="HMG-box_ROX1-like"/>
    <property type="match status" value="1"/>
</dbReference>
<evidence type="ECO:0000313" key="6">
    <source>
        <dbReference type="EMBL" id="TFK25755.1"/>
    </source>
</evidence>
<gene>
    <name evidence="6" type="ORF">FA15DRAFT_654845</name>
</gene>
<dbReference type="GO" id="GO:0001228">
    <property type="term" value="F:DNA-binding transcription activator activity, RNA polymerase II-specific"/>
    <property type="evidence" value="ECO:0007669"/>
    <property type="project" value="TreeGrafter"/>
</dbReference>
<sequence length="455" mass="49743">MSSLSRLLGWAPSTDAGYIDVAVPEHISYQHDQDYFDVDTTPTQSGNYRTFHASPSASTSSLSDTERSPEPAGKKADPNWVARPRNEFILFRCDYVRRHTKEGTGKRTRRAPGQEAEKTLSKLASEAWRALPTEERLYWREQANFERTNHAQKYPDYRYRPKKSNTGRKRQSRSSMASMMSKASPAPALLAPITVDASHSGSGSPTNHLERYPPILRLHNPLRKAISAPYLTGGDPGAWGPQSLPPSEFHSRHGSMNMNFDYPPPVPPLPSMPSTDNLPSGAATPALSESMSIPNSASSSLVNWNGELVLSAPQPTQFISPFSLSLIDPSLLPQSPNKFASAVRGGVPAPQSTNAVLNFGHPPQQHHLGMAMAPGMMSRTTNHADPFSFGNGSATMLFGGSDIMSKSALLHDEFGMPCNAALPTTISPAEYFGSSAEMSPDEMFLMDNDEYFPQY</sequence>
<feature type="compositionally biased region" description="Basic residues" evidence="4">
    <location>
        <begin position="160"/>
        <end position="172"/>
    </location>
</feature>
<dbReference type="SUPFAM" id="SSF47095">
    <property type="entry name" value="HMG-box"/>
    <property type="match status" value="1"/>
</dbReference>
<dbReference type="PANTHER" id="PTHR10270:SF161">
    <property type="entry name" value="SEX-DETERMINING REGION Y PROTEIN"/>
    <property type="match status" value="1"/>
</dbReference>
<keyword evidence="2" id="KW-0804">Transcription</keyword>
<dbReference type="GO" id="GO:0000978">
    <property type="term" value="F:RNA polymerase II cis-regulatory region sequence-specific DNA binding"/>
    <property type="evidence" value="ECO:0007669"/>
    <property type="project" value="TreeGrafter"/>
</dbReference>
<proteinExistence type="predicted"/>
<reference evidence="6 7" key="1">
    <citation type="journal article" date="2019" name="Nat. Ecol. Evol.">
        <title>Megaphylogeny resolves global patterns of mushroom evolution.</title>
        <authorList>
            <person name="Varga T."/>
            <person name="Krizsan K."/>
            <person name="Foldi C."/>
            <person name="Dima B."/>
            <person name="Sanchez-Garcia M."/>
            <person name="Sanchez-Ramirez S."/>
            <person name="Szollosi G.J."/>
            <person name="Szarkandi J.G."/>
            <person name="Papp V."/>
            <person name="Albert L."/>
            <person name="Andreopoulos W."/>
            <person name="Angelini C."/>
            <person name="Antonin V."/>
            <person name="Barry K.W."/>
            <person name="Bougher N.L."/>
            <person name="Buchanan P."/>
            <person name="Buyck B."/>
            <person name="Bense V."/>
            <person name="Catcheside P."/>
            <person name="Chovatia M."/>
            <person name="Cooper J."/>
            <person name="Damon W."/>
            <person name="Desjardin D."/>
            <person name="Finy P."/>
            <person name="Geml J."/>
            <person name="Haridas S."/>
            <person name="Hughes K."/>
            <person name="Justo A."/>
            <person name="Karasinski D."/>
            <person name="Kautmanova I."/>
            <person name="Kiss B."/>
            <person name="Kocsube S."/>
            <person name="Kotiranta H."/>
            <person name="LaButti K.M."/>
            <person name="Lechner B.E."/>
            <person name="Liimatainen K."/>
            <person name="Lipzen A."/>
            <person name="Lukacs Z."/>
            <person name="Mihaltcheva S."/>
            <person name="Morgado L.N."/>
            <person name="Niskanen T."/>
            <person name="Noordeloos M.E."/>
            <person name="Ohm R.A."/>
            <person name="Ortiz-Santana B."/>
            <person name="Ovrebo C."/>
            <person name="Racz N."/>
            <person name="Riley R."/>
            <person name="Savchenko A."/>
            <person name="Shiryaev A."/>
            <person name="Soop K."/>
            <person name="Spirin V."/>
            <person name="Szebenyi C."/>
            <person name="Tomsovsky M."/>
            <person name="Tulloss R.E."/>
            <person name="Uehling J."/>
            <person name="Grigoriev I.V."/>
            <person name="Vagvolgyi C."/>
            <person name="Papp T."/>
            <person name="Martin F.M."/>
            <person name="Miettinen O."/>
            <person name="Hibbett D.S."/>
            <person name="Nagy L.G."/>
        </authorList>
    </citation>
    <scope>NUCLEOTIDE SEQUENCE [LARGE SCALE GENOMIC DNA]</scope>
    <source>
        <strain evidence="6 7">CBS 121175</strain>
    </source>
</reference>
<dbReference type="Gene3D" id="1.10.30.10">
    <property type="entry name" value="High mobility group box domain"/>
    <property type="match status" value="1"/>
</dbReference>
<keyword evidence="1 3" id="KW-0238">DNA-binding</keyword>
<dbReference type="SMART" id="SM00398">
    <property type="entry name" value="HMG"/>
    <property type="match status" value="1"/>
</dbReference>
<keyword evidence="3" id="KW-0539">Nucleus</keyword>
<dbReference type="GO" id="GO:0030154">
    <property type="term" value="P:cell differentiation"/>
    <property type="evidence" value="ECO:0007669"/>
    <property type="project" value="TreeGrafter"/>
</dbReference>
<dbReference type="AlphaFoldDB" id="A0A5C3KZN8"/>
<evidence type="ECO:0000256" key="1">
    <source>
        <dbReference type="ARBA" id="ARBA00023125"/>
    </source>
</evidence>
<evidence type="ECO:0000256" key="4">
    <source>
        <dbReference type="SAM" id="MobiDB-lite"/>
    </source>
</evidence>
<feature type="region of interest" description="Disordered" evidence="4">
    <location>
        <begin position="150"/>
        <end position="184"/>
    </location>
</feature>
<feature type="region of interest" description="Disordered" evidence="4">
    <location>
        <begin position="38"/>
        <end position="79"/>
    </location>
</feature>
<dbReference type="GO" id="GO:0005634">
    <property type="term" value="C:nucleus"/>
    <property type="evidence" value="ECO:0007669"/>
    <property type="project" value="UniProtKB-UniRule"/>
</dbReference>
<protein>
    <recommendedName>
        <fullName evidence="5">HMG box domain-containing protein</fullName>
    </recommendedName>
</protein>
<feature type="domain" description="HMG box" evidence="5">
    <location>
        <begin position="81"/>
        <end position="158"/>
    </location>
</feature>
<evidence type="ECO:0000259" key="5">
    <source>
        <dbReference type="PROSITE" id="PS50118"/>
    </source>
</evidence>
<dbReference type="STRING" id="230819.A0A5C3KZN8"/>
<feature type="compositionally biased region" description="Basic and acidic residues" evidence="4">
    <location>
        <begin position="64"/>
        <end position="77"/>
    </location>
</feature>
<dbReference type="InterPro" id="IPR036910">
    <property type="entry name" value="HMG_box_dom_sf"/>
</dbReference>
<organism evidence="6 7">
    <name type="scientific">Coprinopsis marcescibilis</name>
    <name type="common">Agaric fungus</name>
    <name type="synonym">Psathyrella marcescibilis</name>
    <dbReference type="NCBI Taxonomy" id="230819"/>
    <lineage>
        <taxon>Eukaryota</taxon>
        <taxon>Fungi</taxon>
        <taxon>Dikarya</taxon>
        <taxon>Basidiomycota</taxon>
        <taxon>Agaricomycotina</taxon>
        <taxon>Agaricomycetes</taxon>
        <taxon>Agaricomycetidae</taxon>
        <taxon>Agaricales</taxon>
        <taxon>Agaricineae</taxon>
        <taxon>Psathyrellaceae</taxon>
        <taxon>Coprinopsis</taxon>
    </lineage>
</organism>